<geneLocation type="plasmid" evidence="2 3">
    <name>pCS1</name>
</geneLocation>
<accession>A0ABM9RTU1</accession>
<proteinExistence type="predicted"/>
<sequence length="87" mass="10000">MHKSLLKINIIGFISIFLIVSISLASRSYSARSNVEYNQPTVEYNKSYKFETLPHAEDSETKKVSFEVQPYNPSNKIVIEPLNLTYD</sequence>
<evidence type="ECO:0000256" key="1">
    <source>
        <dbReference type="SAM" id="Phobius"/>
    </source>
</evidence>
<reference evidence="2 3" key="1">
    <citation type="submission" date="2014-11" db="EMBL/GenBank/DDBJ databases">
        <authorList>
            <person name="Aslett M.A."/>
            <person name="De Silva N."/>
        </authorList>
    </citation>
    <scope>NUCLEOTIDE SEQUENCE [LARGE SCALE GENOMIC DNA]</scope>
    <source>
        <strain evidence="2 3">ATCC9714</strain>
        <plasmid evidence="2 3">pCS1</plasmid>
    </source>
</reference>
<organism evidence="2 3">
    <name type="scientific">Paraclostridium sordellii</name>
    <name type="common">Clostridium sordellii</name>
    <dbReference type="NCBI Taxonomy" id="1505"/>
    <lineage>
        <taxon>Bacteria</taxon>
        <taxon>Bacillati</taxon>
        <taxon>Bacillota</taxon>
        <taxon>Clostridia</taxon>
        <taxon>Peptostreptococcales</taxon>
        <taxon>Peptostreptococcaceae</taxon>
        <taxon>Paraclostridium</taxon>
    </lineage>
</organism>
<protein>
    <submittedName>
        <fullName evidence="2">Uncharacterized protein</fullName>
    </submittedName>
</protein>
<gene>
    <name evidence="2" type="ORF">ATCC9714PCS11_00611</name>
</gene>
<keyword evidence="1" id="KW-0472">Membrane</keyword>
<dbReference type="GeneID" id="97539246"/>
<feature type="transmembrane region" description="Helical" evidence="1">
    <location>
        <begin position="6"/>
        <end position="25"/>
    </location>
</feature>
<keyword evidence="3" id="KW-1185">Reference proteome</keyword>
<keyword evidence="2" id="KW-0614">Plasmid</keyword>
<evidence type="ECO:0000313" key="2">
    <source>
        <dbReference type="EMBL" id="CEJ75520.1"/>
    </source>
</evidence>
<dbReference type="RefSeq" id="WP_021121640.1">
    <property type="nucleotide sequence ID" value="NZ_CDNJ01000026.1"/>
</dbReference>
<dbReference type="EMBL" id="LN679999">
    <property type="protein sequence ID" value="CEJ75520.1"/>
    <property type="molecule type" value="Genomic_DNA"/>
</dbReference>
<evidence type="ECO:0000313" key="3">
    <source>
        <dbReference type="Proteomes" id="UP000032811"/>
    </source>
</evidence>
<dbReference type="Proteomes" id="UP000032811">
    <property type="component" value="Plasmid pCS1"/>
</dbReference>
<name>A0ABM9RTU1_PARSO</name>
<keyword evidence="1" id="KW-0812">Transmembrane</keyword>
<keyword evidence="1" id="KW-1133">Transmembrane helix</keyword>